<dbReference type="Proteomes" id="UP001527099">
    <property type="component" value="Unassembled WGS sequence"/>
</dbReference>
<reference evidence="2 3" key="1">
    <citation type="submission" date="2022-05" db="EMBL/GenBank/DDBJ databases">
        <title>Genome Sequencing of Bee-Associated Microbes.</title>
        <authorList>
            <person name="Dunlap C."/>
        </authorList>
    </citation>
    <scope>NUCLEOTIDE SEQUENCE [LARGE SCALE GENOMIC DNA]</scope>
    <source>
        <strain evidence="2 3">NRRL B-14421</strain>
    </source>
</reference>
<evidence type="ECO:0000313" key="3">
    <source>
        <dbReference type="Proteomes" id="UP001527099"/>
    </source>
</evidence>
<dbReference type="CDD" id="cd13585">
    <property type="entry name" value="PBP2_TMBP_like"/>
    <property type="match status" value="1"/>
</dbReference>
<comment type="caution">
    <text evidence="2">The sequence shown here is derived from an EMBL/GenBank/DDBJ whole genome shotgun (WGS) entry which is preliminary data.</text>
</comment>
<accession>A0ABT4G649</accession>
<dbReference type="EMBL" id="JAMDMX010000002">
    <property type="protein sequence ID" value="MCY9691657.1"/>
    <property type="molecule type" value="Genomic_DNA"/>
</dbReference>
<dbReference type="RefSeq" id="WP_029193770.1">
    <property type="nucleotide sequence ID" value="NZ_JAMDMW010000108.1"/>
</dbReference>
<sequence length="440" mass="48279">MNHKTIIHSIMSIMLVLGVSACSTKETNNGATTTTPTAATAPAAAEKVDLRVAWWGGQARHDKMNKLFDLFEQKHPNIKVSREFTTENQYAEKFTTQAAGGNAPDVIQTSSFFQFDFVTRNMMLDLTPFVSSGAVNTKDFDPIDVGGGKVNDKLYAISLGHNITGVLYNTAMFKKAGLELPKNNWSWDDYVAAAKTVQKSLGNDAWATEDEGGVYRVLELFAQQRGKSVFKEKGLGIEKQDLTDWFTFWDKMRKDGLTPPPAIQAEQGDKTQEQSMLARGKVAMISKSSNQLKIYQGSAKDELGIVSYPMDPKGDKKIPLIVASLGITAKTKHPKESAMLIDFVANDPEAAQIFLGEHGPQASKKMQEVIKPLLGAPEGKEYAFVNEMLPSTKPYPTMPGGSTSVQKLLLSNNEAIAFGKKTIPQAVDEFFAQANQILNR</sequence>
<dbReference type="PROSITE" id="PS51257">
    <property type="entry name" value="PROKAR_LIPOPROTEIN"/>
    <property type="match status" value="1"/>
</dbReference>
<name>A0ABT4G649_9BACL</name>
<dbReference type="SUPFAM" id="SSF53850">
    <property type="entry name" value="Periplasmic binding protein-like II"/>
    <property type="match status" value="1"/>
</dbReference>
<dbReference type="Gene3D" id="3.40.190.10">
    <property type="entry name" value="Periplasmic binding protein-like II"/>
    <property type="match status" value="2"/>
</dbReference>
<evidence type="ECO:0000256" key="1">
    <source>
        <dbReference type="SAM" id="SignalP"/>
    </source>
</evidence>
<feature type="signal peptide" evidence="1">
    <location>
        <begin position="1"/>
        <end position="21"/>
    </location>
</feature>
<dbReference type="PANTHER" id="PTHR43649">
    <property type="entry name" value="ARABINOSE-BINDING PROTEIN-RELATED"/>
    <property type="match status" value="1"/>
</dbReference>
<dbReference type="InterPro" id="IPR006059">
    <property type="entry name" value="SBP"/>
</dbReference>
<dbReference type="Pfam" id="PF01547">
    <property type="entry name" value="SBP_bac_1"/>
    <property type="match status" value="1"/>
</dbReference>
<dbReference type="PANTHER" id="PTHR43649:SF12">
    <property type="entry name" value="DIACETYLCHITOBIOSE BINDING PROTEIN DASA"/>
    <property type="match status" value="1"/>
</dbReference>
<proteinExistence type="predicted"/>
<keyword evidence="1" id="KW-0732">Signal</keyword>
<feature type="chain" id="PRO_5045563828" evidence="1">
    <location>
        <begin position="22"/>
        <end position="440"/>
    </location>
</feature>
<protein>
    <submittedName>
        <fullName evidence="2">Sugar ABC transporter substrate-binding protein</fullName>
    </submittedName>
</protein>
<dbReference type="InterPro" id="IPR050490">
    <property type="entry name" value="Bact_solute-bd_prot1"/>
</dbReference>
<organism evidence="2 3">
    <name type="scientific">Paenibacillus alginolyticus</name>
    <dbReference type="NCBI Taxonomy" id="59839"/>
    <lineage>
        <taxon>Bacteria</taxon>
        <taxon>Bacillati</taxon>
        <taxon>Bacillota</taxon>
        <taxon>Bacilli</taxon>
        <taxon>Bacillales</taxon>
        <taxon>Paenibacillaceae</taxon>
        <taxon>Paenibacillus</taxon>
    </lineage>
</organism>
<keyword evidence="3" id="KW-1185">Reference proteome</keyword>
<evidence type="ECO:0000313" key="2">
    <source>
        <dbReference type="EMBL" id="MCY9691657.1"/>
    </source>
</evidence>
<gene>
    <name evidence="2" type="ORF">M5X19_01770</name>
</gene>